<name>A0ABW6JWY8_9BACI</name>
<gene>
    <name evidence="1" type="ORF">ACFYKT_08330</name>
</gene>
<dbReference type="RefSeq" id="WP_389218148.1">
    <property type="nucleotide sequence ID" value="NZ_JBIACJ010000003.1"/>
</dbReference>
<comment type="caution">
    <text evidence="1">The sequence shown here is derived from an EMBL/GenBank/DDBJ whole genome shotgun (WGS) entry which is preliminary data.</text>
</comment>
<evidence type="ECO:0000313" key="2">
    <source>
        <dbReference type="Proteomes" id="UP001601058"/>
    </source>
</evidence>
<accession>A0ABW6JWY8</accession>
<evidence type="ECO:0000313" key="1">
    <source>
        <dbReference type="EMBL" id="MFE8696361.1"/>
    </source>
</evidence>
<dbReference type="Proteomes" id="UP001601058">
    <property type="component" value="Unassembled WGS sequence"/>
</dbReference>
<sequence length="125" mass="14676">MSNDGREHSNTETDLFSRLMFNSGHSNRSDINKITDSQEIEEEQIQSAIQRNHQNDWLFGARTLDRERMHKEEEPESATLFNHKLLDNINIGELMENIDILIHSTDQLKPLYKKVTPIINQFLKK</sequence>
<dbReference type="EMBL" id="JBIACJ010000003">
    <property type="protein sequence ID" value="MFE8696361.1"/>
    <property type="molecule type" value="Genomic_DNA"/>
</dbReference>
<proteinExistence type="predicted"/>
<protein>
    <submittedName>
        <fullName evidence="1">Uncharacterized protein</fullName>
    </submittedName>
</protein>
<reference evidence="1 2" key="1">
    <citation type="submission" date="2024-08" db="EMBL/GenBank/DDBJ databases">
        <title>Two novel Cytobacillus novel species.</title>
        <authorList>
            <person name="Liu G."/>
        </authorList>
    </citation>
    <scope>NUCLEOTIDE SEQUENCE [LARGE SCALE GENOMIC DNA]</scope>
    <source>
        <strain evidence="1 2">FJAT-53684</strain>
    </source>
</reference>
<organism evidence="1 2">
    <name type="scientific">Cytobacillus mangrovibacter</name>
    <dbReference type="NCBI Taxonomy" id="3299024"/>
    <lineage>
        <taxon>Bacteria</taxon>
        <taxon>Bacillati</taxon>
        <taxon>Bacillota</taxon>
        <taxon>Bacilli</taxon>
        <taxon>Bacillales</taxon>
        <taxon>Bacillaceae</taxon>
        <taxon>Cytobacillus</taxon>
    </lineage>
</organism>
<keyword evidence="2" id="KW-1185">Reference proteome</keyword>